<feature type="transmembrane region" description="Helical" evidence="2">
    <location>
        <begin position="112"/>
        <end position="130"/>
    </location>
</feature>
<feature type="region of interest" description="Disordered" evidence="1">
    <location>
        <begin position="1"/>
        <end position="22"/>
    </location>
</feature>
<evidence type="ECO:0000313" key="3">
    <source>
        <dbReference type="EMBL" id="QHU35072.1"/>
    </source>
</evidence>
<sequence>MENNSTPIAQNNDSSMIDDMTNNDNSQIVNEILSEMNNTNQSSLEMNNDEQYMMDQNNQLERQMDNSVNMAAMDNIPMENTEESHIPEMEVTMESKEESILSKIFKMVKNPLIVIVSVLLVFSPVVKNLLVKYLPKIFTNQTTSTQYLGLLLQSIIVGIVFFSTDSLLR</sequence>
<name>A0A6C0M0M9_9ZZZZ</name>
<evidence type="ECO:0000256" key="1">
    <source>
        <dbReference type="SAM" id="MobiDB-lite"/>
    </source>
</evidence>
<dbReference type="AlphaFoldDB" id="A0A6C0M0M9"/>
<accession>A0A6C0M0M9</accession>
<keyword evidence="2" id="KW-0812">Transmembrane</keyword>
<proteinExistence type="predicted"/>
<dbReference type="EMBL" id="MN740583">
    <property type="protein sequence ID" value="QHU35072.1"/>
    <property type="molecule type" value="Genomic_DNA"/>
</dbReference>
<keyword evidence="2" id="KW-0472">Membrane</keyword>
<organism evidence="3">
    <name type="scientific">viral metagenome</name>
    <dbReference type="NCBI Taxonomy" id="1070528"/>
    <lineage>
        <taxon>unclassified sequences</taxon>
        <taxon>metagenomes</taxon>
        <taxon>organismal metagenomes</taxon>
    </lineage>
</organism>
<protein>
    <submittedName>
        <fullName evidence="3">Uncharacterized protein</fullName>
    </submittedName>
</protein>
<evidence type="ECO:0000256" key="2">
    <source>
        <dbReference type="SAM" id="Phobius"/>
    </source>
</evidence>
<feature type="transmembrane region" description="Helical" evidence="2">
    <location>
        <begin position="150"/>
        <end position="168"/>
    </location>
</feature>
<keyword evidence="2" id="KW-1133">Transmembrane helix</keyword>
<reference evidence="3" key="1">
    <citation type="journal article" date="2020" name="Nature">
        <title>Giant virus diversity and host interactions through global metagenomics.</title>
        <authorList>
            <person name="Schulz F."/>
            <person name="Roux S."/>
            <person name="Paez-Espino D."/>
            <person name="Jungbluth S."/>
            <person name="Walsh D.A."/>
            <person name="Denef V.J."/>
            <person name="McMahon K.D."/>
            <person name="Konstantinidis K.T."/>
            <person name="Eloe-Fadrosh E.A."/>
            <person name="Kyrpides N.C."/>
            <person name="Woyke T."/>
        </authorList>
    </citation>
    <scope>NUCLEOTIDE SEQUENCE</scope>
    <source>
        <strain evidence="3">GVMAG-S-1017745-26</strain>
    </source>
</reference>